<proteinExistence type="predicted"/>
<feature type="non-terminal residue" evidence="1">
    <location>
        <position position="156"/>
    </location>
</feature>
<dbReference type="AlphaFoldDB" id="X0TV40"/>
<sequence length="156" mass="18571">MSKRVEKIKEDLETFVSQSAEEVKNNPNVQKFLKEHTEREEKRKKGIEDCTKELTAVLKKYYGDLPNKRNGCDKTAPLDTIYAPEVLARIMHLFDVGDSGAENLYLEWMVDRFVRIEVKRFLPWIEEIYKILKERSYTKDNQFEYNDLDCHVFFIP</sequence>
<protein>
    <submittedName>
        <fullName evidence="1">Uncharacterized protein</fullName>
    </submittedName>
</protein>
<evidence type="ECO:0000313" key="1">
    <source>
        <dbReference type="EMBL" id="GAF79980.1"/>
    </source>
</evidence>
<accession>X0TV40</accession>
<comment type="caution">
    <text evidence="1">The sequence shown here is derived from an EMBL/GenBank/DDBJ whole genome shotgun (WGS) entry which is preliminary data.</text>
</comment>
<gene>
    <name evidence="1" type="ORF">S01H1_08901</name>
</gene>
<reference evidence="1" key="1">
    <citation type="journal article" date="2014" name="Front. Microbiol.">
        <title>High frequency of phylogenetically diverse reductive dehalogenase-homologous genes in deep subseafloor sedimentary metagenomes.</title>
        <authorList>
            <person name="Kawai M."/>
            <person name="Futagami T."/>
            <person name="Toyoda A."/>
            <person name="Takaki Y."/>
            <person name="Nishi S."/>
            <person name="Hori S."/>
            <person name="Arai W."/>
            <person name="Tsubouchi T."/>
            <person name="Morono Y."/>
            <person name="Uchiyama I."/>
            <person name="Ito T."/>
            <person name="Fujiyama A."/>
            <person name="Inagaki F."/>
            <person name="Takami H."/>
        </authorList>
    </citation>
    <scope>NUCLEOTIDE SEQUENCE</scope>
    <source>
        <strain evidence="1">Expedition CK06-06</strain>
    </source>
</reference>
<organism evidence="1">
    <name type="scientific">marine sediment metagenome</name>
    <dbReference type="NCBI Taxonomy" id="412755"/>
    <lineage>
        <taxon>unclassified sequences</taxon>
        <taxon>metagenomes</taxon>
        <taxon>ecological metagenomes</taxon>
    </lineage>
</organism>
<name>X0TV40_9ZZZZ</name>
<dbReference type="EMBL" id="BARS01004552">
    <property type="protein sequence ID" value="GAF79980.1"/>
    <property type="molecule type" value="Genomic_DNA"/>
</dbReference>